<dbReference type="InterPro" id="IPR002347">
    <property type="entry name" value="SDR_fam"/>
</dbReference>
<dbReference type="SUPFAM" id="SSF51735">
    <property type="entry name" value="NAD(P)-binding Rossmann-fold domains"/>
    <property type="match status" value="1"/>
</dbReference>
<dbReference type="Proteomes" id="UP000054877">
    <property type="component" value="Unassembled WGS sequence"/>
</dbReference>
<dbReference type="EMBL" id="LNYX01000029">
    <property type="protein sequence ID" value="KTD62572.1"/>
    <property type="molecule type" value="Genomic_DNA"/>
</dbReference>
<keyword evidence="5" id="KW-1185">Reference proteome</keyword>
<organism evidence="4 5">
    <name type="scientific">Legionella spiritensis</name>
    <dbReference type="NCBI Taxonomy" id="452"/>
    <lineage>
        <taxon>Bacteria</taxon>
        <taxon>Pseudomonadati</taxon>
        <taxon>Pseudomonadota</taxon>
        <taxon>Gammaproteobacteria</taxon>
        <taxon>Legionellales</taxon>
        <taxon>Legionellaceae</taxon>
        <taxon>Legionella</taxon>
    </lineage>
</organism>
<dbReference type="Pfam" id="PF13561">
    <property type="entry name" value="adh_short_C2"/>
    <property type="match status" value="1"/>
</dbReference>
<dbReference type="FunFam" id="3.40.50.720:FF:000084">
    <property type="entry name" value="Short-chain dehydrogenase reductase"/>
    <property type="match status" value="1"/>
</dbReference>
<reference evidence="4 5" key="1">
    <citation type="submission" date="2015-11" db="EMBL/GenBank/DDBJ databases">
        <title>Genomic analysis of 38 Legionella species identifies large and diverse effector repertoires.</title>
        <authorList>
            <person name="Burstein D."/>
            <person name="Amaro F."/>
            <person name="Zusman T."/>
            <person name="Lifshitz Z."/>
            <person name="Cohen O."/>
            <person name="Gilbert J.A."/>
            <person name="Pupko T."/>
            <person name="Shuman H.A."/>
            <person name="Segal G."/>
        </authorList>
    </citation>
    <scope>NUCLEOTIDE SEQUENCE [LARGE SCALE GENOMIC DNA]</scope>
    <source>
        <strain evidence="4 5">Mt.St.Helens-9</strain>
    </source>
</reference>
<comment type="similarity">
    <text evidence="1">Belongs to the short-chain dehydrogenases/reductases (SDR) family.</text>
</comment>
<keyword evidence="2" id="KW-0560">Oxidoreductase</keyword>
<dbReference type="PANTHER" id="PTHR43639:SF1">
    <property type="entry name" value="SHORT-CHAIN DEHYDROGENASE_REDUCTASE FAMILY PROTEIN"/>
    <property type="match status" value="1"/>
</dbReference>
<dbReference type="Gene3D" id="3.40.50.720">
    <property type="entry name" value="NAD(P)-binding Rossmann-like Domain"/>
    <property type="match status" value="1"/>
</dbReference>
<dbReference type="PRINTS" id="PR00081">
    <property type="entry name" value="GDHRDH"/>
</dbReference>
<gene>
    <name evidence="4" type="ORF">Lspi_1784</name>
</gene>
<dbReference type="SMART" id="SM00822">
    <property type="entry name" value="PKS_KR"/>
    <property type="match status" value="1"/>
</dbReference>
<dbReference type="PATRIC" id="fig|452.5.peg.1963"/>
<accession>A0A0W0Z0B5</accession>
<dbReference type="NCBIfam" id="NF005975">
    <property type="entry name" value="PRK08063.1"/>
    <property type="match status" value="1"/>
</dbReference>
<evidence type="ECO:0000313" key="5">
    <source>
        <dbReference type="Proteomes" id="UP000054877"/>
    </source>
</evidence>
<sequence>MYEKDDVVAPEPSFAGMDLVVIILLMLHGEDTLTERRIRARLPDLFQRGVMSMLFANKVALITGGARGIGKATALKLAQAGCDIAIVYYNSSDEAQTLVQDISDMGRQAIALQANVADHQSVKEMFAQFRQHFNQLHFLISNAASGVLKPALKMSTKHWRWCLETNALALNHLVTAGRELMPSGGRVIALSSLGAERAIPNYAFIGASKAALEALVRSLALELAEYGITANTISAGVVDTDALKHFPNREQLLDEYQAHSLAARPLTPADVANAVYLLCQPEADMINAHTLFVDAGYSRVG</sequence>
<name>A0A0W0Z0B5_LEGSP</name>
<dbReference type="InterPro" id="IPR036291">
    <property type="entry name" value="NAD(P)-bd_dom_sf"/>
</dbReference>
<dbReference type="CDD" id="cd05359">
    <property type="entry name" value="ChcA_like_SDR_c"/>
    <property type="match status" value="1"/>
</dbReference>
<feature type="domain" description="Ketoreductase" evidence="3">
    <location>
        <begin position="58"/>
        <end position="236"/>
    </location>
</feature>
<evidence type="ECO:0000259" key="3">
    <source>
        <dbReference type="SMART" id="SM00822"/>
    </source>
</evidence>
<protein>
    <submittedName>
        <fullName evidence="4">3-oxoacyl-ACP reductase</fullName>
    </submittedName>
</protein>
<dbReference type="AlphaFoldDB" id="A0A0W0Z0B5"/>
<dbReference type="STRING" id="452.Lspi_1784"/>
<evidence type="ECO:0000313" key="4">
    <source>
        <dbReference type="EMBL" id="KTD62572.1"/>
    </source>
</evidence>
<dbReference type="GO" id="GO:0016491">
    <property type="term" value="F:oxidoreductase activity"/>
    <property type="evidence" value="ECO:0007669"/>
    <property type="project" value="UniProtKB-KW"/>
</dbReference>
<evidence type="ECO:0000256" key="1">
    <source>
        <dbReference type="ARBA" id="ARBA00006484"/>
    </source>
</evidence>
<dbReference type="PANTHER" id="PTHR43639">
    <property type="entry name" value="OXIDOREDUCTASE, SHORT-CHAIN DEHYDROGENASE/REDUCTASE FAMILY (AFU_ORTHOLOGUE AFUA_5G02870)"/>
    <property type="match status" value="1"/>
</dbReference>
<proteinExistence type="inferred from homology"/>
<comment type="caution">
    <text evidence="4">The sequence shown here is derived from an EMBL/GenBank/DDBJ whole genome shotgun (WGS) entry which is preliminary data.</text>
</comment>
<dbReference type="InterPro" id="IPR057326">
    <property type="entry name" value="KR_dom"/>
</dbReference>
<evidence type="ECO:0000256" key="2">
    <source>
        <dbReference type="ARBA" id="ARBA00023002"/>
    </source>
</evidence>